<sequence length="109" mass="11198">MAALLQTILLVAGLLMAVPNPAASEPCQHSPAFATTVSAPSAHDAANHAPAAACPQGMAPCWSHCSQVPPTAFTLALAAPMSRAPFIRDITYSAQDGPTRPLPPPKLFS</sequence>
<organism evidence="2">
    <name type="scientific">Microvirga ossetica</name>
    <dbReference type="NCBI Taxonomy" id="1882682"/>
    <lineage>
        <taxon>Bacteria</taxon>
        <taxon>Pseudomonadati</taxon>
        <taxon>Pseudomonadota</taxon>
        <taxon>Alphaproteobacteria</taxon>
        <taxon>Hyphomicrobiales</taxon>
        <taxon>Methylobacteriaceae</taxon>
        <taxon>Microvirga</taxon>
    </lineage>
</organism>
<evidence type="ECO:0000256" key="1">
    <source>
        <dbReference type="SAM" id="SignalP"/>
    </source>
</evidence>
<protein>
    <submittedName>
        <fullName evidence="2">Uncharacterized protein</fullName>
    </submittedName>
</protein>
<name>A0A1B2EVG7_9HYPH</name>
<feature type="chain" id="PRO_5008536234" evidence="1">
    <location>
        <begin position="25"/>
        <end position="109"/>
    </location>
</feature>
<accession>A0A1B2EVG7</accession>
<gene>
    <name evidence="2" type="ORF">BB934_37440</name>
</gene>
<geneLocation type="plasmid" evidence="2">
    <name>unnamed2</name>
</geneLocation>
<evidence type="ECO:0000313" key="2">
    <source>
        <dbReference type="EMBL" id="ANY83961.1"/>
    </source>
</evidence>
<reference evidence="2" key="1">
    <citation type="submission" date="2016-07" db="EMBL/GenBank/DDBJ databases">
        <title>Microvirga ossetica sp. nov. a new species of rhizobia isolated from root nodules of the legume species Vicia alpestris Steven originated from North Ossetia region in the Caucasus.</title>
        <authorList>
            <person name="Safronova V.I."/>
            <person name="Kuznetsova I.G."/>
            <person name="Sazanova A.L."/>
            <person name="Belimov A."/>
            <person name="Andronov E."/>
            <person name="Osledkin Y.S."/>
            <person name="Onishchuk O.P."/>
            <person name="Kurchak O.N."/>
            <person name="Shaposhnikov A.I."/>
            <person name="Willems A."/>
            <person name="Tikhonovich I.A."/>
        </authorList>
    </citation>
    <scope>NUCLEOTIDE SEQUENCE [LARGE SCALE GENOMIC DNA]</scope>
    <source>
        <strain evidence="2">V5/3M</strain>
        <plasmid evidence="2">unnamed2</plasmid>
    </source>
</reference>
<keyword evidence="1" id="KW-0732">Signal</keyword>
<dbReference type="KEGG" id="moc:BB934_37440"/>
<dbReference type="AlphaFoldDB" id="A0A1B2EVG7"/>
<proteinExistence type="predicted"/>
<feature type="signal peptide" evidence="1">
    <location>
        <begin position="1"/>
        <end position="24"/>
    </location>
</feature>
<dbReference type="EMBL" id="CP016619">
    <property type="protein sequence ID" value="ANY83961.1"/>
    <property type="molecule type" value="Genomic_DNA"/>
</dbReference>
<keyword evidence="2" id="KW-0614">Plasmid</keyword>